<dbReference type="GO" id="GO:0016627">
    <property type="term" value="F:oxidoreductase activity, acting on the CH-CH group of donors"/>
    <property type="evidence" value="ECO:0007669"/>
    <property type="project" value="InterPro"/>
</dbReference>
<comment type="caution">
    <text evidence="15">The sequence shown here is derived from an EMBL/GenBank/DDBJ whole genome shotgun (WGS) entry which is preliminary data.</text>
</comment>
<feature type="domain" description="Acyl-CoA oxidase/dehydrogenase middle" evidence="12">
    <location>
        <begin position="163"/>
        <end position="271"/>
    </location>
</feature>
<dbReference type="EC" id="1.3.99.41" evidence="8"/>
<dbReference type="InterPro" id="IPR046373">
    <property type="entry name" value="Acyl-CoA_Oxase/DH_mid-dom_sf"/>
</dbReference>
<dbReference type="InterPro" id="IPR025878">
    <property type="entry name" value="Acyl-CoA_dh-like_C_dom"/>
</dbReference>
<dbReference type="Proteomes" id="UP000727993">
    <property type="component" value="Unassembled WGS sequence"/>
</dbReference>
<evidence type="ECO:0000313" key="16">
    <source>
        <dbReference type="Proteomes" id="UP000727993"/>
    </source>
</evidence>
<keyword evidence="3 10" id="KW-0285">Flavoprotein</keyword>
<evidence type="ECO:0000259" key="14">
    <source>
        <dbReference type="Pfam" id="PF12806"/>
    </source>
</evidence>
<dbReference type="Pfam" id="PF02771">
    <property type="entry name" value="Acyl-CoA_dh_N"/>
    <property type="match status" value="1"/>
</dbReference>
<dbReference type="AlphaFoldDB" id="A0A936N8I9"/>
<dbReference type="EMBL" id="JADJZA010000001">
    <property type="protein sequence ID" value="MBK9295592.1"/>
    <property type="molecule type" value="Genomic_DNA"/>
</dbReference>
<dbReference type="Pfam" id="PF12806">
    <property type="entry name" value="Acyl-CoA_dh_C"/>
    <property type="match status" value="1"/>
</dbReference>
<gene>
    <name evidence="15" type="ORF">IPN02_01695</name>
</gene>
<dbReference type="SUPFAM" id="SSF56645">
    <property type="entry name" value="Acyl-CoA dehydrogenase NM domain-like"/>
    <property type="match status" value="1"/>
</dbReference>
<evidence type="ECO:0000256" key="7">
    <source>
        <dbReference type="ARBA" id="ARBA00058683"/>
    </source>
</evidence>
<feature type="domain" description="Acyl-CoA dehydrogenase/oxidase C-terminal" evidence="11">
    <location>
        <begin position="286"/>
        <end position="452"/>
    </location>
</feature>
<evidence type="ECO:0000256" key="8">
    <source>
        <dbReference type="ARBA" id="ARBA00066694"/>
    </source>
</evidence>
<dbReference type="PANTHER" id="PTHR42803">
    <property type="entry name" value="ACYL-COA DEHYDROGENASE"/>
    <property type="match status" value="1"/>
</dbReference>
<dbReference type="Gene3D" id="2.40.110.10">
    <property type="entry name" value="Butyryl-CoA Dehydrogenase, subunit A, domain 2"/>
    <property type="match status" value="1"/>
</dbReference>
<dbReference type="Gene3D" id="1.20.140.10">
    <property type="entry name" value="Butyryl-CoA Dehydrogenase, subunit A, domain 3"/>
    <property type="match status" value="1"/>
</dbReference>
<evidence type="ECO:0000256" key="6">
    <source>
        <dbReference type="ARBA" id="ARBA00051388"/>
    </source>
</evidence>
<evidence type="ECO:0000256" key="4">
    <source>
        <dbReference type="ARBA" id="ARBA00022827"/>
    </source>
</evidence>
<name>A0A936N8I9_9ACTN</name>
<dbReference type="InterPro" id="IPR009100">
    <property type="entry name" value="AcylCoA_DH/oxidase_NM_dom_sf"/>
</dbReference>
<reference evidence="15 16" key="1">
    <citation type="submission" date="2020-10" db="EMBL/GenBank/DDBJ databases">
        <title>Connecting structure to function with the recovery of over 1000 high-quality activated sludge metagenome-assembled genomes encoding full-length rRNA genes using long-read sequencing.</title>
        <authorList>
            <person name="Singleton C.M."/>
            <person name="Petriglieri F."/>
            <person name="Kristensen J.M."/>
            <person name="Kirkegaard R.H."/>
            <person name="Michaelsen T.Y."/>
            <person name="Andersen M.H."/>
            <person name="Karst S.M."/>
            <person name="Dueholm M.S."/>
            <person name="Nielsen P.H."/>
            <person name="Albertsen M."/>
        </authorList>
    </citation>
    <scope>NUCLEOTIDE SEQUENCE [LARGE SCALE GENOMIC DNA]</scope>
    <source>
        <strain evidence="15">Lyne_18-Q3-R50-59_MAXAC.006</strain>
    </source>
</reference>
<dbReference type="Pfam" id="PF00441">
    <property type="entry name" value="Acyl-CoA_dh_1"/>
    <property type="match status" value="1"/>
</dbReference>
<protein>
    <recommendedName>
        <fullName evidence="9">3-methylmercaptopropionyl-CoA dehydrogenase</fullName>
        <ecNumber evidence="8">1.3.99.41</ecNumber>
    </recommendedName>
</protein>
<comment type="cofactor">
    <cofactor evidence="1 10">
        <name>FAD</name>
        <dbReference type="ChEBI" id="CHEBI:57692"/>
    </cofactor>
</comment>
<dbReference type="FunFam" id="2.40.110.10:FF:000031">
    <property type="entry name" value="Acyl-CoA dehydrogenase, putative"/>
    <property type="match status" value="1"/>
</dbReference>
<keyword evidence="5 10" id="KW-0560">Oxidoreductase</keyword>
<evidence type="ECO:0000256" key="5">
    <source>
        <dbReference type="ARBA" id="ARBA00023002"/>
    </source>
</evidence>
<keyword evidence="4 10" id="KW-0274">FAD</keyword>
<evidence type="ECO:0000256" key="3">
    <source>
        <dbReference type="ARBA" id="ARBA00022630"/>
    </source>
</evidence>
<evidence type="ECO:0000313" key="15">
    <source>
        <dbReference type="EMBL" id="MBK9295592.1"/>
    </source>
</evidence>
<evidence type="ECO:0000256" key="9">
    <source>
        <dbReference type="ARBA" id="ARBA00069043"/>
    </source>
</evidence>
<feature type="domain" description="Acetyl-CoA dehydrogenase-like C-terminal" evidence="14">
    <location>
        <begin position="469"/>
        <end position="586"/>
    </location>
</feature>
<dbReference type="InterPro" id="IPR052166">
    <property type="entry name" value="Diverse_Acyl-CoA_DH"/>
</dbReference>
<evidence type="ECO:0000256" key="10">
    <source>
        <dbReference type="RuleBase" id="RU362125"/>
    </source>
</evidence>
<dbReference type="GO" id="GO:0050660">
    <property type="term" value="F:flavin adenine dinucleotide binding"/>
    <property type="evidence" value="ECO:0007669"/>
    <property type="project" value="InterPro"/>
</dbReference>
<sequence length="593" mass="63258">MQDYTPPLDDIRFLLDRVLDLPALLETEKFSELDSETVHDAIEAAGTFIAEVIAPTNAIGDQVGTQLQPDGTMVTPEGFKEAYAKLVEAGWGALTFDPAYGGGGFPEAVGIALQEFMVSSNMAFSMAPLLTQGSIHAINSVADEYVTETYLAKLVSGEWTGTMNLSEPEAGSDVGALRTKAEPNGDGTWSITGNKIYISWGDHDMADNVVHLVLARTPDAPPGTKGISCFIVPKFMVNDDGTLGEPNDLKVVSIEHKMGINASPTCTMSFGDQGGATGWLLGNEFDGMRVMFVMMNMARLSVGVQGLGLAERTLQGALAHADERVQGKVVGTPKEDRTSPIVGHPDVRRMLLDMRSITEAMRGICLMNAVAMDGASALSDEDDRQKAEDLNELLIPITKAWCTDMGVEVTSLAVQVFGGMGFVEETGVSQFFRDARIAPIYEGTNGIQAMDLVGRKLPMRAGGVVTDTMANIRATIDELNGQEELAGIASRLSEATDALDEATQWIFANSGDIRDVLSGATPYLRMWGLVVGGWVLGKSALAATEWAAEGGDEAFCTEKVRTARWFADQQLPAVAGLVPRATAGAALMDEASL</sequence>
<comment type="similarity">
    <text evidence="2 10">Belongs to the acyl-CoA dehydrogenase family.</text>
</comment>
<dbReference type="SUPFAM" id="SSF47203">
    <property type="entry name" value="Acyl-CoA dehydrogenase C-terminal domain-like"/>
    <property type="match status" value="1"/>
</dbReference>
<dbReference type="InterPro" id="IPR036250">
    <property type="entry name" value="AcylCo_DH-like_C"/>
</dbReference>
<dbReference type="PANTHER" id="PTHR42803:SF1">
    <property type="entry name" value="BROAD-SPECIFICITY LINEAR ACYL-COA DEHYDROGENASE FADE5"/>
    <property type="match status" value="1"/>
</dbReference>
<dbReference type="Gene3D" id="1.10.540.10">
    <property type="entry name" value="Acyl-CoA dehydrogenase/oxidase, N-terminal domain"/>
    <property type="match status" value="1"/>
</dbReference>
<dbReference type="InterPro" id="IPR013786">
    <property type="entry name" value="AcylCoA_DH/ox_N"/>
</dbReference>
<evidence type="ECO:0000259" key="11">
    <source>
        <dbReference type="Pfam" id="PF00441"/>
    </source>
</evidence>
<dbReference type="InterPro" id="IPR037069">
    <property type="entry name" value="AcylCoA_DH/ox_N_sf"/>
</dbReference>
<accession>A0A936N8I9</accession>
<dbReference type="InterPro" id="IPR009075">
    <property type="entry name" value="AcylCo_DH/oxidase_C"/>
</dbReference>
<evidence type="ECO:0000256" key="1">
    <source>
        <dbReference type="ARBA" id="ARBA00001974"/>
    </source>
</evidence>
<dbReference type="Pfam" id="PF02770">
    <property type="entry name" value="Acyl-CoA_dh_M"/>
    <property type="match status" value="1"/>
</dbReference>
<comment type="catalytic activity">
    <reaction evidence="6">
        <text>3-(methylsulfanyl)propanoyl-CoA + oxidized [electron-transfer flavoprotein] + H(+) = 3-(methylsulfanyl)acryloyl-CoA + reduced [electron-transfer flavoprotein]</text>
        <dbReference type="Rhea" id="RHEA:52612"/>
        <dbReference type="Rhea" id="RHEA-COMP:10685"/>
        <dbReference type="Rhea" id="RHEA-COMP:10686"/>
        <dbReference type="ChEBI" id="CHEBI:15378"/>
        <dbReference type="ChEBI" id="CHEBI:57692"/>
        <dbReference type="ChEBI" id="CHEBI:58307"/>
        <dbReference type="ChEBI" id="CHEBI:82815"/>
        <dbReference type="ChEBI" id="CHEBI:84994"/>
        <dbReference type="EC" id="1.3.99.41"/>
    </reaction>
    <physiologicalReaction direction="left-to-right" evidence="6">
        <dbReference type="Rhea" id="RHEA:52613"/>
    </physiologicalReaction>
</comment>
<evidence type="ECO:0000256" key="2">
    <source>
        <dbReference type="ARBA" id="ARBA00009347"/>
    </source>
</evidence>
<evidence type="ECO:0000259" key="13">
    <source>
        <dbReference type="Pfam" id="PF02771"/>
    </source>
</evidence>
<comment type="function">
    <text evidence="7">Involved in the assimilation of dimethylsulphoniopropionate (DMSP), an important compound in the fixation of carbon in marine phytoplankton, by mediating the conversion of 3-(methylthio)propanoyl-CoA (MMPA-CoA) to 3-(methylthio)acryloyl-CoA (MTA-CoA).</text>
</comment>
<feature type="domain" description="Acyl-CoA dehydrogenase/oxidase N-terminal" evidence="13">
    <location>
        <begin position="80"/>
        <end position="158"/>
    </location>
</feature>
<organism evidence="15 16">
    <name type="scientific">Candidatus Neomicrothrix subdominans</name>
    <dbReference type="NCBI Taxonomy" id="2954438"/>
    <lineage>
        <taxon>Bacteria</taxon>
        <taxon>Bacillati</taxon>
        <taxon>Actinomycetota</taxon>
        <taxon>Acidimicrobiia</taxon>
        <taxon>Acidimicrobiales</taxon>
        <taxon>Microthrixaceae</taxon>
        <taxon>Candidatus Neomicrothrix</taxon>
    </lineage>
</organism>
<proteinExistence type="inferred from homology"/>
<evidence type="ECO:0000259" key="12">
    <source>
        <dbReference type="Pfam" id="PF02770"/>
    </source>
</evidence>
<dbReference type="InterPro" id="IPR006091">
    <property type="entry name" value="Acyl-CoA_Oxase/DH_mid-dom"/>
</dbReference>